<dbReference type="EMBL" id="UOGD01000325">
    <property type="protein sequence ID" value="VAX26151.1"/>
    <property type="molecule type" value="Genomic_DNA"/>
</dbReference>
<accession>A0A3B1CHV0</accession>
<reference evidence="1" key="1">
    <citation type="submission" date="2018-06" db="EMBL/GenBank/DDBJ databases">
        <authorList>
            <person name="Zhirakovskaya E."/>
        </authorList>
    </citation>
    <scope>NUCLEOTIDE SEQUENCE</scope>
</reference>
<proteinExistence type="predicted"/>
<sequence length="135" mass="15319">MKISNYILFVLTAIVPVYTRKDGDDKGLNSLMPTHENSSTTIDISHLESTQFNDVIEFYFKPSVNITISKVDVAMKNFTDILPGDSQTIYEKDQWSMMVGYQGVDVGQEWVFVISGKDSSNNKDYQITTKYVVNN</sequence>
<protein>
    <submittedName>
        <fullName evidence="1">Uncharacterized protein</fullName>
    </submittedName>
</protein>
<evidence type="ECO:0000313" key="1">
    <source>
        <dbReference type="EMBL" id="VAX26151.1"/>
    </source>
</evidence>
<name>A0A3B1CHV0_9ZZZZ</name>
<gene>
    <name evidence="1" type="ORF">MNBD_IGNAVI01-3146</name>
</gene>
<organism evidence="1">
    <name type="scientific">hydrothermal vent metagenome</name>
    <dbReference type="NCBI Taxonomy" id="652676"/>
    <lineage>
        <taxon>unclassified sequences</taxon>
        <taxon>metagenomes</taxon>
        <taxon>ecological metagenomes</taxon>
    </lineage>
</organism>
<dbReference type="AlphaFoldDB" id="A0A3B1CHV0"/>